<dbReference type="SUPFAM" id="SSF55874">
    <property type="entry name" value="ATPase domain of HSP90 chaperone/DNA topoisomerase II/histidine kinase"/>
    <property type="match status" value="1"/>
</dbReference>
<keyword evidence="2" id="KW-0808">Transferase</keyword>
<keyword evidence="4" id="KW-0418">Kinase</keyword>
<evidence type="ECO:0000313" key="9">
    <source>
        <dbReference type="EMBL" id="VFU65596.1"/>
    </source>
</evidence>
<feature type="domain" description="Protein kinase" evidence="8">
    <location>
        <begin position="110"/>
        <end position="394"/>
    </location>
</feature>
<dbReference type="InterPro" id="IPR052957">
    <property type="entry name" value="Auxin_embryo_med"/>
</dbReference>
<dbReference type="PANTHER" id="PTHR32387">
    <property type="entry name" value="WU:FJ29H11"/>
    <property type="match status" value="1"/>
</dbReference>
<keyword evidence="5 6" id="KW-0067">ATP-binding</keyword>
<dbReference type="Gene3D" id="1.10.510.10">
    <property type="entry name" value="Transferase(Phosphotransferase) domain 1"/>
    <property type="match status" value="1"/>
</dbReference>
<dbReference type="InterPro" id="IPR000719">
    <property type="entry name" value="Prot_kinase_dom"/>
</dbReference>
<dbReference type="SMART" id="SM00220">
    <property type="entry name" value="S_TKc"/>
    <property type="match status" value="1"/>
</dbReference>
<dbReference type="GO" id="GO:0004674">
    <property type="term" value="F:protein serine/threonine kinase activity"/>
    <property type="evidence" value="ECO:0007669"/>
    <property type="project" value="UniProtKB-KW"/>
</dbReference>
<evidence type="ECO:0000256" key="2">
    <source>
        <dbReference type="ARBA" id="ARBA00022679"/>
    </source>
</evidence>
<dbReference type="FunFam" id="3.30.200.20:FF:000021">
    <property type="entry name" value="probable serine/threonine-protein kinase At1g54610"/>
    <property type="match status" value="1"/>
</dbReference>
<keyword evidence="1" id="KW-0723">Serine/threonine-protein kinase</keyword>
<dbReference type="SUPFAM" id="SSF56112">
    <property type="entry name" value="Protein kinase-like (PK-like)"/>
    <property type="match status" value="1"/>
</dbReference>
<dbReference type="PROSITE" id="PS50011">
    <property type="entry name" value="PROTEIN_KINASE_DOM"/>
    <property type="match status" value="1"/>
</dbReference>
<gene>
    <name evidence="9" type="ORF">SVIM_LOCUS503698</name>
</gene>
<dbReference type="InterPro" id="IPR036890">
    <property type="entry name" value="HATPase_C_sf"/>
</dbReference>
<keyword evidence="3 6" id="KW-0547">Nucleotide-binding</keyword>
<proteinExistence type="predicted"/>
<dbReference type="Gene3D" id="3.30.565.10">
    <property type="entry name" value="Histidine kinase-like ATPase, C-terminal domain"/>
    <property type="match status" value="1"/>
</dbReference>
<protein>
    <recommendedName>
        <fullName evidence="8">Protein kinase domain-containing protein</fullName>
    </recommendedName>
</protein>
<dbReference type="Pfam" id="PF00069">
    <property type="entry name" value="Pkinase"/>
    <property type="match status" value="1"/>
</dbReference>
<evidence type="ECO:0000256" key="1">
    <source>
        <dbReference type="ARBA" id="ARBA00022527"/>
    </source>
</evidence>
<reference evidence="9" key="1">
    <citation type="submission" date="2019-03" db="EMBL/GenBank/DDBJ databases">
        <authorList>
            <person name="Mank J."/>
            <person name="Almeida P."/>
        </authorList>
    </citation>
    <scope>NUCLEOTIDE SEQUENCE</scope>
    <source>
        <strain evidence="9">78183</strain>
    </source>
</reference>
<dbReference type="GO" id="GO:0005524">
    <property type="term" value="F:ATP binding"/>
    <property type="evidence" value="ECO:0007669"/>
    <property type="project" value="UniProtKB-UniRule"/>
</dbReference>
<dbReference type="PROSITE" id="PS00107">
    <property type="entry name" value="PROTEIN_KINASE_ATP"/>
    <property type="match status" value="1"/>
</dbReference>
<feature type="binding site" evidence="6">
    <location>
        <position position="139"/>
    </location>
    <ligand>
        <name>ATP</name>
        <dbReference type="ChEBI" id="CHEBI:30616"/>
    </ligand>
</feature>
<feature type="region of interest" description="Disordered" evidence="7">
    <location>
        <begin position="1"/>
        <end position="52"/>
    </location>
</feature>
<dbReference type="PROSITE" id="PS00108">
    <property type="entry name" value="PROTEIN_KINASE_ST"/>
    <property type="match status" value="1"/>
</dbReference>
<sequence>MGCVLGKSDSRDRQIREGSSDRGRSSDEPSVTVTDSVNAAVKVKREKATTKQNALRHTGDFQALDVQGTTERRRPRPEVSLSYQQGWPSWLMAVAGDAISEWTPRRANTFEKLDKIGQGTYSNVYKARDLITGKIVALKKVRFDNLEPESVKFMAREILVLRRLDHPNVLKLEGLVTSRMSCSLYLVFEYMEHDLAGLAARQGVKFTEPQIKCYMKQLLSGIEHCHKHGVLHRDIKGSNLLIDNEGILKIADFGLATFYDPDRKVPMTSRVVTLWYRPPELLLGATYYGVGVDLWSAGCILAELLAGKPIMPGRTEVEQLHKIFKLCGSPSEEYWKKSKLPNATLFKPQQPYKRCVVETFKDFPTSSLPLIETLLSVDPDDRVTATAALNSEFFTTEPYACEPSSLPKYPPSKELDVKLRDEEARRQRGLSGKANAVDGARKARIRDRAGWAIPAPEANAENPANLDRWRAMTQANAKSKSEKFPPPHQDAAVGHPMDASHKGGPVSFGTSDTSFCSSIFDSKSSSIKSAGASGGPSRRRKTNKEDPQMAPPRKFIRPFNPSSVALSMNLLFKVFISLLLCILNPLVFVAMASPREHIDHIRKTTFSIGGEKNPLAPMLDQAVKYLSAELYAKDVHFLMELIQNAEDNEYLNGVDPSLEFVITSRDITATGAPATLLIFNSEKGFSDKNIESICSVGNSTKKGNRKRGYIGEKGIGFKSVFLITPQPVIFSNGYQIRFNEKPCPHCNLGYIVPEWVEENPSLSDIKQIYGSDLTLPTTTLVLPLKPDKVKPVKQQLSSIHPEVLLFLSKIKSLSVREENEDPRLNTVSEIAITKETNFRTRESMDAESYTLHLSAQENSTDEQDRECSYSVWKQKFPVKKKNKVEKRMEVEDWVITLAFPNGERLRRGMSLPGVYAFLPTEMVTNFPFMIQADFILASSRETILLDDKWNQGILDCVPLAFINAFVSLVKMREDAPVSSLPRLFQFLPTMSSHFPTFNAVRESIKINLAEEEIVPSESFTEQKFFHKPSETGRIMPAFWSVLNKAKKEGVRFHNLSSHGCYVLSSHFDDPKYDHALDFLGVGHVDNEWYARCIQSSRFVMGVSEDVYLQILLFVANNWRTKFCTTTMGDIPLIKYVDGDGSVSLCSINESAQKNSGRLLCQSHQTRYLSWLIDWNKEFGFVGNRFFLPKSTQEAIYSFSEKEVILQWLRVEVKVSEINLNVYAAIVTNHINDNRKNTIAYACFLYQSFIRGYLNEEEVDSLCGKMPLVDSYGHVTKERSGVLVPANGSKWVELIGSNPWREENYVELGEDYLHPACFAGTSTPEENFMEFLITRVKASDIPNISPPNAGIATLSGPLTKQNAFLLLDWIRELKRRRIYIPSKLFTCIKQGSWLRILVNGSPDHGPPSQSFLLTSDGGDSNWGTILQNGTVFVDMPLIDQDFYGDKIKGYKEELKTIGVMFEYGEAFRFIADHLMSLAASSDLSRSYVISILNFIRFMKKFPSLDHFVSKMKEGRWLRTSRGSNSPNGSVLYSEEWKTARQISKIPFIDKDDYGEEINCFKPELQLLGVIVDLNGNYQMVADNLLSSFPSSLTEEAVLFILDCLHYSTSSDKLAKALKSVRCMNTDVGYKSPGECFFSDAEWGCLLKVFNSVPLIDHKFYGSRITTRKNELKQLGVKVDFEEAVNVFVKSFKRQASFSSITKENVFSILSCYRKLKGASLESSFRSGEVHP</sequence>
<feature type="region of interest" description="Disordered" evidence="7">
    <location>
        <begin position="474"/>
        <end position="506"/>
    </location>
</feature>
<feature type="compositionally biased region" description="Basic and acidic residues" evidence="7">
    <location>
        <begin position="8"/>
        <end position="27"/>
    </location>
</feature>
<evidence type="ECO:0000256" key="4">
    <source>
        <dbReference type="ARBA" id="ARBA00022777"/>
    </source>
</evidence>
<evidence type="ECO:0000256" key="3">
    <source>
        <dbReference type="ARBA" id="ARBA00022741"/>
    </source>
</evidence>
<dbReference type="NCBIfam" id="NF047352">
    <property type="entry name" value="P_loop_sacsin"/>
    <property type="match status" value="1"/>
</dbReference>
<dbReference type="EMBL" id="CAADRP010002296">
    <property type="protein sequence ID" value="VFU65596.1"/>
    <property type="molecule type" value="Genomic_DNA"/>
</dbReference>
<evidence type="ECO:0000256" key="7">
    <source>
        <dbReference type="SAM" id="MobiDB-lite"/>
    </source>
</evidence>
<dbReference type="InterPro" id="IPR011009">
    <property type="entry name" value="Kinase-like_dom_sf"/>
</dbReference>
<dbReference type="InterPro" id="IPR008271">
    <property type="entry name" value="Ser/Thr_kinase_AS"/>
</dbReference>
<evidence type="ECO:0000256" key="6">
    <source>
        <dbReference type="PROSITE-ProRule" id="PRU10141"/>
    </source>
</evidence>
<dbReference type="FunFam" id="1.10.510.10:FF:000043">
    <property type="entry name" value="probable serine/threonine-protein kinase At1g54610"/>
    <property type="match status" value="1"/>
</dbReference>
<feature type="region of interest" description="Disordered" evidence="7">
    <location>
        <begin position="525"/>
        <end position="554"/>
    </location>
</feature>
<dbReference type="CDD" id="cd07840">
    <property type="entry name" value="STKc_CDK9_like"/>
    <property type="match status" value="1"/>
</dbReference>
<name>A0A6N2NHI8_SALVM</name>
<dbReference type="Pfam" id="PF25794">
    <property type="entry name" value="SACS"/>
    <property type="match status" value="1"/>
</dbReference>
<accession>A0A6N2NHI8</accession>
<dbReference type="InterPro" id="IPR017441">
    <property type="entry name" value="Protein_kinase_ATP_BS"/>
</dbReference>
<evidence type="ECO:0000256" key="5">
    <source>
        <dbReference type="ARBA" id="ARBA00022840"/>
    </source>
</evidence>
<dbReference type="PANTHER" id="PTHR32387:SF3">
    <property type="entry name" value="ATP_DNA BINDING PROTEIN"/>
    <property type="match status" value="1"/>
</dbReference>
<evidence type="ECO:0000259" key="8">
    <source>
        <dbReference type="PROSITE" id="PS50011"/>
    </source>
</evidence>
<dbReference type="Gene3D" id="3.30.200.20">
    <property type="entry name" value="Phosphorylase Kinase, domain 1"/>
    <property type="match status" value="1"/>
</dbReference>
<organism evidence="9">
    <name type="scientific">Salix viminalis</name>
    <name type="common">Common osier</name>
    <name type="synonym">Basket willow</name>
    <dbReference type="NCBI Taxonomy" id="40686"/>
    <lineage>
        <taxon>Eukaryota</taxon>
        <taxon>Viridiplantae</taxon>
        <taxon>Streptophyta</taxon>
        <taxon>Embryophyta</taxon>
        <taxon>Tracheophyta</taxon>
        <taxon>Spermatophyta</taxon>
        <taxon>Magnoliopsida</taxon>
        <taxon>eudicotyledons</taxon>
        <taxon>Gunneridae</taxon>
        <taxon>Pentapetalae</taxon>
        <taxon>rosids</taxon>
        <taxon>fabids</taxon>
        <taxon>Malpighiales</taxon>
        <taxon>Salicaceae</taxon>
        <taxon>Saliceae</taxon>
        <taxon>Salix</taxon>
    </lineage>
</organism>
<dbReference type="InterPro" id="IPR058210">
    <property type="entry name" value="SACS/Nov_dom"/>
</dbReference>